<feature type="transmembrane region" description="Helical" evidence="10">
    <location>
        <begin position="206"/>
        <end position="229"/>
    </location>
</feature>
<dbReference type="PROSITE" id="PS51384">
    <property type="entry name" value="FAD_FR"/>
    <property type="match status" value="1"/>
</dbReference>
<dbReference type="InterPro" id="IPR000778">
    <property type="entry name" value="Cyt_b245_heavy_chain"/>
</dbReference>
<dbReference type="Pfam" id="PF08030">
    <property type="entry name" value="NAD_binding_6"/>
    <property type="match status" value="1"/>
</dbReference>
<keyword evidence="4 10" id="KW-0812">Transmembrane</keyword>
<comment type="caution">
    <text evidence="12">The sequence shown here is derived from an EMBL/GenBank/DDBJ whole genome shotgun (WGS) entry which is preliminary data.</text>
</comment>
<sequence>MLGFAFVSLSPEEKLARRNLLDFYASVAQWSVGILLIWLQFFFLARWAVGGFSRSEPPKSPHPKRLSLSFGQKARLHRLKQSWTRLCWWADEPVRNGCYTRGECFAAFVWTTWLLFLSVRRTGNDYLHLTKRLGIVGSSQLPLHYLLAMRSAYSPIQLLTHLPYERIVVLHQLLGKILTFIFVLHGVLYFNYFIQVGVLAKRLSELDVITGIVSLVIFAVMSTTALSIVRRWNYRVFYTTHVILALVVVDTLFFHVSHIRPYLWESLAVFILTQVFRQSRTRQMSGSVDIVPGTNLVRVVVPLPDEKGTVDFLPGQHIHMSRPMLSSKSAFGLGRSFLMRYRTNPFTIASIPAVDRELVLVARTLNGNTLHLADVARSLRGRSSSVSGSVRIPLTVEGPYGAVARLPDFVADYDQVLIVAGGVGATYAVPIWRALGGGVRGPLQDRVKLVWALRDLAETSWAFPHTSNSGRGVELFITGRRNDGLVAEGSEGMELAEGETLLHKCGDAHGDVNYGRPDLSSIVHRTFSAATGKVAVLVCGPESMTAELRQHVRRWVDKGREVFWHAEAFGL</sequence>
<dbReference type="GO" id="GO:0005886">
    <property type="term" value="C:plasma membrane"/>
    <property type="evidence" value="ECO:0007669"/>
    <property type="project" value="TreeGrafter"/>
</dbReference>
<keyword evidence="6 10" id="KW-1133">Transmembrane helix</keyword>
<dbReference type="OrthoDB" id="10006946at2759"/>
<feature type="transmembrane region" description="Helical" evidence="10">
    <location>
        <begin position="236"/>
        <end position="256"/>
    </location>
</feature>
<dbReference type="SUPFAM" id="SSF52343">
    <property type="entry name" value="Ferredoxin reductase-like, C-terminal NADP-linked domain"/>
    <property type="match status" value="1"/>
</dbReference>
<dbReference type="Pfam" id="PF08022">
    <property type="entry name" value="FAD_binding_8"/>
    <property type="match status" value="1"/>
</dbReference>
<evidence type="ECO:0000256" key="3">
    <source>
        <dbReference type="ARBA" id="ARBA00022448"/>
    </source>
</evidence>
<feature type="domain" description="FAD-binding FR-type" evidence="11">
    <location>
        <begin position="271"/>
        <end position="406"/>
    </location>
</feature>
<dbReference type="EMBL" id="ML978711">
    <property type="protein sequence ID" value="KAF2091658.1"/>
    <property type="molecule type" value="Genomic_DNA"/>
</dbReference>
<dbReference type="GO" id="GO:0006826">
    <property type="term" value="P:iron ion transport"/>
    <property type="evidence" value="ECO:0007669"/>
    <property type="project" value="TreeGrafter"/>
</dbReference>
<name>A0A9P4I269_9PEZI</name>
<evidence type="ECO:0000256" key="7">
    <source>
        <dbReference type="ARBA" id="ARBA00023002"/>
    </source>
</evidence>
<proteinExistence type="inferred from homology"/>
<reference evidence="12" key="1">
    <citation type="journal article" date="2020" name="Stud. Mycol.">
        <title>101 Dothideomycetes genomes: a test case for predicting lifestyles and emergence of pathogens.</title>
        <authorList>
            <person name="Haridas S."/>
            <person name="Albert R."/>
            <person name="Binder M."/>
            <person name="Bloem J."/>
            <person name="Labutti K."/>
            <person name="Salamov A."/>
            <person name="Andreopoulos B."/>
            <person name="Baker S."/>
            <person name="Barry K."/>
            <person name="Bills G."/>
            <person name="Bluhm B."/>
            <person name="Cannon C."/>
            <person name="Castanera R."/>
            <person name="Culley D."/>
            <person name="Daum C."/>
            <person name="Ezra D."/>
            <person name="Gonzalez J."/>
            <person name="Henrissat B."/>
            <person name="Kuo A."/>
            <person name="Liang C."/>
            <person name="Lipzen A."/>
            <person name="Lutzoni F."/>
            <person name="Magnuson J."/>
            <person name="Mondo S."/>
            <person name="Nolan M."/>
            <person name="Ohm R."/>
            <person name="Pangilinan J."/>
            <person name="Park H.-J."/>
            <person name="Ramirez L."/>
            <person name="Alfaro M."/>
            <person name="Sun H."/>
            <person name="Tritt A."/>
            <person name="Yoshinaga Y."/>
            <person name="Zwiers L.-H."/>
            <person name="Turgeon B."/>
            <person name="Goodwin S."/>
            <person name="Spatafora J."/>
            <person name="Crous P."/>
            <person name="Grigoriev I."/>
        </authorList>
    </citation>
    <scope>NUCLEOTIDE SEQUENCE</scope>
    <source>
        <strain evidence="12">CBS 121410</strain>
    </source>
</reference>
<organism evidence="12 13">
    <name type="scientific">Saccharata proteae CBS 121410</name>
    <dbReference type="NCBI Taxonomy" id="1314787"/>
    <lineage>
        <taxon>Eukaryota</taxon>
        <taxon>Fungi</taxon>
        <taxon>Dikarya</taxon>
        <taxon>Ascomycota</taxon>
        <taxon>Pezizomycotina</taxon>
        <taxon>Dothideomycetes</taxon>
        <taxon>Dothideomycetes incertae sedis</taxon>
        <taxon>Botryosphaeriales</taxon>
        <taxon>Saccharataceae</taxon>
        <taxon>Saccharata</taxon>
    </lineage>
</organism>
<dbReference type="AlphaFoldDB" id="A0A9P4I269"/>
<keyword evidence="5" id="KW-0249">Electron transport</keyword>
<dbReference type="GO" id="GO:0000293">
    <property type="term" value="F:ferric-chelate reductase activity"/>
    <property type="evidence" value="ECO:0007669"/>
    <property type="project" value="UniProtKB-ARBA"/>
</dbReference>
<evidence type="ECO:0000256" key="1">
    <source>
        <dbReference type="ARBA" id="ARBA00004141"/>
    </source>
</evidence>
<evidence type="ECO:0000313" key="12">
    <source>
        <dbReference type="EMBL" id="KAF2091658.1"/>
    </source>
</evidence>
<evidence type="ECO:0000256" key="9">
    <source>
        <dbReference type="ARBA" id="ARBA00023136"/>
    </source>
</evidence>
<dbReference type="InterPro" id="IPR039261">
    <property type="entry name" value="FNR_nucleotide-bd"/>
</dbReference>
<dbReference type="InterPro" id="IPR017927">
    <property type="entry name" value="FAD-bd_FR_type"/>
</dbReference>
<evidence type="ECO:0000313" key="13">
    <source>
        <dbReference type="Proteomes" id="UP000799776"/>
    </source>
</evidence>
<keyword evidence="9 10" id="KW-0472">Membrane</keyword>
<keyword evidence="13" id="KW-1185">Reference proteome</keyword>
<dbReference type="SFLD" id="SFLDG01168">
    <property type="entry name" value="Ferric_reductase_subgroup_(FRE"/>
    <property type="match status" value="1"/>
</dbReference>
<comment type="subcellular location">
    <subcellularLocation>
        <location evidence="1">Membrane</location>
        <topology evidence="1">Multi-pass membrane protein</topology>
    </subcellularLocation>
</comment>
<evidence type="ECO:0000256" key="2">
    <source>
        <dbReference type="ARBA" id="ARBA00006278"/>
    </source>
</evidence>
<keyword evidence="3" id="KW-0813">Transport</keyword>
<evidence type="ECO:0000256" key="6">
    <source>
        <dbReference type="ARBA" id="ARBA00022989"/>
    </source>
</evidence>
<protein>
    <submittedName>
        <fullName evidence="12">Ferric reductase-like protein like transmembrane component</fullName>
    </submittedName>
</protein>
<dbReference type="InterPro" id="IPR051410">
    <property type="entry name" value="Ferric/Cupric_Reductase"/>
</dbReference>
<feature type="transmembrane region" description="Helical" evidence="10">
    <location>
        <begin position="27"/>
        <end position="49"/>
    </location>
</feature>
<dbReference type="PANTHER" id="PTHR32361:SF28">
    <property type="entry name" value="FRP1P"/>
    <property type="match status" value="1"/>
</dbReference>
<gene>
    <name evidence="12" type="ORF">K490DRAFT_70454</name>
</gene>
<evidence type="ECO:0000256" key="8">
    <source>
        <dbReference type="ARBA" id="ARBA00023065"/>
    </source>
</evidence>
<keyword evidence="7" id="KW-0560">Oxidoreductase</keyword>
<comment type="similarity">
    <text evidence="2">Belongs to the ferric reductase (FRE) family.</text>
</comment>
<dbReference type="Gene3D" id="3.40.50.80">
    <property type="entry name" value="Nucleotide-binding domain of ferredoxin-NADP reductase (FNR) module"/>
    <property type="match status" value="1"/>
</dbReference>
<dbReference type="InterPro" id="IPR013130">
    <property type="entry name" value="Fe3_Rdtase_TM_dom"/>
</dbReference>
<evidence type="ECO:0000256" key="5">
    <source>
        <dbReference type="ARBA" id="ARBA00022982"/>
    </source>
</evidence>
<dbReference type="GO" id="GO:0015677">
    <property type="term" value="P:copper ion import"/>
    <property type="evidence" value="ECO:0007669"/>
    <property type="project" value="TreeGrafter"/>
</dbReference>
<feature type="transmembrane region" description="Helical" evidence="10">
    <location>
        <begin position="173"/>
        <end position="194"/>
    </location>
</feature>
<dbReference type="InterPro" id="IPR013121">
    <property type="entry name" value="Fe_red_NAD-bd_6"/>
</dbReference>
<dbReference type="GO" id="GO:0006879">
    <property type="term" value="P:intracellular iron ion homeostasis"/>
    <property type="evidence" value="ECO:0007669"/>
    <property type="project" value="TreeGrafter"/>
</dbReference>
<dbReference type="SFLD" id="SFLDS00052">
    <property type="entry name" value="Ferric_Reductase_Domain"/>
    <property type="match status" value="1"/>
</dbReference>
<evidence type="ECO:0000256" key="10">
    <source>
        <dbReference type="SAM" id="Phobius"/>
    </source>
</evidence>
<dbReference type="PRINTS" id="PR00466">
    <property type="entry name" value="GP91PHOX"/>
</dbReference>
<dbReference type="Pfam" id="PF01794">
    <property type="entry name" value="Ferric_reduct"/>
    <property type="match status" value="1"/>
</dbReference>
<dbReference type="PANTHER" id="PTHR32361">
    <property type="entry name" value="FERRIC/CUPRIC REDUCTASE TRANSMEMBRANE COMPONENT"/>
    <property type="match status" value="1"/>
</dbReference>
<dbReference type="Proteomes" id="UP000799776">
    <property type="component" value="Unassembled WGS sequence"/>
</dbReference>
<accession>A0A9P4I269</accession>
<evidence type="ECO:0000256" key="4">
    <source>
        <dbReference type="ARBA" id="ARBA00022692"/>
    </source>
</evidence>
<dbReference type="InterPro" id="IPR013112">
    <property type="entry name" value="FAD-bd_8"/>
</dbReference>
<evidence type="ECO:0000259" key="11">
    <source>
        <dbReference type="PROSITE" id="PS51384"/>
    </source>
</evidence>
<keyword evidence="8" id="KW-0406">Ion transport</keyword>
<dbReference type="CDD" id="cd06186">
    <property type="entry name" value="NOX_Duox_like_FAD_NADP"/>
    <property type="match status" value="1"/>
</dbReference>